<feature type="transmembrane region" description="Helical" evidence="1">
    <location>
        <begin position="329"/>
        <end position="349"/>
    </location>
</feature>
<evidence type="ECO:0000313" key="2">
    <source>
        <dbReference type="EMBL" id="MDQ0289715.1"/>
    </source>
</evidence>
<feature type="transmembrane region" description="Helical" evidence="1">
    <location>
        <begin position="236"/>
        <end position="255"/>
    </location>
</feature>
<protein>
    <submittedName>
        <fullName evidence="2">Uncharacterized protein</fullName>
    </submittedName>
</protein>
<feature type="transmembrane region" description="Helical" evidence="1">
    <location>
        <begin position="144"/>
        <end position="170"/>
    </location>
</feature>
<evidence type="ECO:0000313" key="3">
    <source>
        <dbReference type="Proteomes" id="UP001238163"/>
    </source>
</evidence>
<feature type="transmembrane region" description="Helical" evidence="1">
    <location>
        <begin position="361"/>
        <end position="378"/>
    </location>
</feature>
<feature type="transmembrane region" description="Helical" evidence="1">
    <location>
        <begin position="191"/>
        <end position="208"/>
    </location>
</feature>
<feature type="transmembrane region" description="Helical" evidence="1">
    <location>
        <begin position="384"/>
        <end position="404"/>
    </location>
</feature>
<gene>
    <name evidence="2" type="ORF">J3R75_001822</name>
</gene>
<keyword evidence="1" id="KW-1133">Transmembrane helix</keyword>
<sequence>MGKPTTKFFWWSYIVCAAIMSAFTVFALLRPDVFAAGGYSGPAHWREDSPAGIRFSGDSYRYISGGEQLAAGRGTAGLTRSYIGYIAIVALSIKSGLGLNGVVLAQVLAGLLGLYVLMRIAWHGSGWRLALLCGGIYAGNPEFAFWHCFIMTESLYINAVCVAMFLCLWARQHAKTTALAAASETARPWRQAPAFAGVLALLFLMALIRPNGWILPPIALLFWLFSATWPLRVRLLAAVGVCLVFVIIALSGSNFRKRIEQEGPFARLYSGEVVWQEDLWRVAMPDHGQYDATLGDALKYVARHPLACGWLALKRVGVLFLRVRPGYSLAHNALLIAIYLPLLLLAGAGAGMSWKEAASQLAIMIILGHALIVALTFNDNDGRFTLYFTPQLGFLAAVPLLALWRQAEKRLRTLRQGPPQAG</sequence>
<evidence type="ECO:0000256" key="1">
    <source>
        <dbReference type="SAM" id="Phobius"/>
    </source>
</evidence>
<accession>A0AAE3VFW8</accession>
<organism evidence="2 3">
    <name type="scientific">Oligosphaera ethanolica</name>
    <dbReference type="NCBI Taxonomy" id="760260"/>
    <lineage>
        <taxon>Bacteria</taxon>
        <taxon>Pseudomonadati</taxon>
        <taxon>Lentisphaerota</taxon>
        <taxon>Oligosphaeria</taxon>
        <taxon>Oligosphaerales</taxon>
        <taxon>Oligosphaeraceae</taxon>
        <taxon>Oligosphaera</taxon>
    </lineage>
</organism>
<comment type="caution">
    <text evidence="2">The sequence shown here is derived from an EMBL/GenBank/DDBJ whole genome shotgun (WGS) entry which is preliminary data.</text>
</comment>
<dbReference type="AlphaFoldDB" id="A0AAE3VFW8"/>
<feature type="transmembrane region" description="Helical" evidence="1">
    <location>
        <begin position="82"/>
        <end position="108"/>
    </location>
</feature>
<feature type="transmembrane region" description="Helical" evidence="1">
    <location>
        <begin position="9"/>
        <end position="29"/>
    </location>
</feature>
<keyword evidence="1" id="KW-0472">Membrane</keyword>
<dbReference type="Proteomes" id="UP001238163">
    <property type="component" value="Unassembled WGS sequence"/>
</dbReference>
<dbReference type="EMBL" id="JAUSVL010000001">
    <property type="protein sequence ID" value="MDQ0289715.1"/>
    <property type="molecule type" value="Genomic_DNA"/>
</dbReference>
<proteinExistence type="predicted"/>
<dbReference type="RefSeq" id="WP_307261169.1">
    <property type="nucleotide sequence ID" value="NZ_JAUSVL010000001.1"/>
</dbReference>
<name>A0AAE3VFW8_9BACT</name>
<reference evidence="2" key="1">
    <citation type="submission" date="2023-07" db="EMBL/GenBank/DDBJ databases">
        <title>Genomic Encyclopedia of Type Strains, Phase IV (KMG-IV): sequencing the most valuable type-strain genomes for metagenomic binning, comparative biology and taxonomic classification.</title>
        <authorList>
            <person name="Goeker M."/>
        </authorList>
    </citation>
    <scope>NUCLEOTIDE SEQUENCE</scope>
    <source>
        <strain evidence="2">DSM 24202</strain>
    </source>
</reference>
<keyword evidence="3" id="KW-1185">Reference proteome</keyword>
<keyword evidence="1" id="KW-0812">Transmembrane</keyword>